<sequence length="115" mass="12542">MPETTWPTGVIARHLTVGGATVDIVEKAVEYTEGETGFGPIGNGYSGYRQPTELVDITLTASCSGCTAIDEKKFTGIYAYARRGFLDELKPWQSPKTWAQKHAETCRAMPRPMGA</sequence>
<evidence type="ECO:0000313" key="2">
    <source>
        <dbReference type="Proteomes" id="UP001500655"/>
    </source>
</evidence>
<proteinExistence type="predicted"/>
<dbReference type="EMBL" id="BAAALS010000081">
    <property type="protein sequence ID" value="GAA1779602.1"/>
    <property type="molecule type" value="Genomic_DNA"/>
</dbReference>
<evidence type="ECO:0000313" key="1">
    <source>
        <dbReference type="EMBL" id="GAA1779602.1"/>
    </source>
</evidence>
<keyword evidence="2" id="KW-1185">Reference proteome</keyword>
<accession>A0ABN2LAY4</accession>
<protein>
    <submittedName>
        <fullName evidence="1">Uncharacterized protein</fullName>
    </submittedName>
</protein>
<dbReference type="RefSeq" id="WP_030901071.1">
    <property type="nucleotide sequence ID" value="NZ_BAAALS010000081.1"/>
</dbReference>
<organism evidence="1 2">
    <name type="scientific">Luedemannella helvata</name>
    <dbReference type="NCBI Taxonomy" id="349315"/>
    <lineage>
        <taxon>Bacteria</taxon>
        <taxon>Bacillati</taxon>
        <taxon>Actinomycetota</taxon>
        <taxon>Actinomycetes</taxon>
        <taxon>Micromonosporales</taxon>
        <taxon>Micromonosporaceae</taxon>
        <taxon>Luedemannella</taxon>
    </lineage>
</organism>
<gene>
    <name evidence="1" type="ORF">GCM10009681_57320</name>
</gene>
<reference evidence="1 2" key="1">
    <citation type="journal article" date="2019" name="Int. J. Syst. Evol. Microbiol.">
        <title>The Global Catalogue of Microorganisms (GCM) 10K type strain sequencing project: providing services to taxonomists for standard genome sequencing and annotation.</title>
        <authorList>
            <consortium name="The Broad Institute Genomics Platform"/>
            <consortium name="The Broad Institute Genome Sequencing Center for Infectious Disease"/>
            <person name="Wu L."/>
            <person name="Ma J."/>
        </authorList>
    </citation>
    <scope>NUCLEOTIDE SEQUENCE [LARGE SCALE GENOMIC DNA]</scope>
    <source>
        <strain evidence="1 2">JCM 13249</strain>
    </source>
</reference>
<dbReference type="Proteomes" id="UP001500655">
    <property type="component" value="Unassembled WGS sequence"/>
</dbReference>
<comment type="caution">
    <text evidence="1">The sequence shown here is derived from an EMBL/GenBank/DDBJ whole genome shotgun (WGS) entry which is preliminary data.</text>
</comment>
<name>A0ABN2LAY4_9ACTN</name>